<proteinExistence type="predicted"/>
<dbReference type="Proteomes" id="UP001291309">
    <property type="component" value="Unassembled WGS sequence"/>
</dbReference>
<dbReference type="InterPro" id="IPR001789">
    <property type="entry name" value="Sig_transdc_resp-reg_receiver"/>
</dbReference>
<name>A0ABU5GZD8_9BACT</name>
<organism evidence="4 5">
    <name type="scientific">Hyalangium rubrum</name>
    <dbReference type="NCBI Taxonomy" id="3103134"/>
    <lineage>
        <taxon>Bacteria</taxon>
        <taxon>Pseudomonadati</taxon>
        <taxon>Myxococcota</taxon>
        <taxon>Myxococcia</taxon>
        <taxon>Myxococcales</taxon>
        <taxon>Cystobacterineae</taxon>
        <taxon>Archangiaceae</taxon>
        <taxon>Hyalangium</taxon>
    </lineage>
</organism>
<evidence type="ECO:0000256" key="1">
    <source>
        <dbReference type="ARBA" id="ARBA00022553"/>
    </source>
</evidence>
<feature type="modified residue" description="4-aspartylphosphate" evidence="2">
    <location>
        <position position="60"/>
    </location>
</feature>
<evidence type="ECO:0000256" key="2">
    <source>
        <dbReference type="PROSITE-ProRule" id="PRU00169"/>
    </source>
</evidence>
<dbReference type="EMBL" id="JAXIVS010000002">
    <property type="protein sequence ID" value="MDY7226064.1"/>
    <property type="molecule type" value="Genomic_DNA"/>
</dbReference>
<evidence type="ECO:0000313" key="4">
    <source>
        <dbReference type="EMBL" id="MDY7226064.1"/>
    </source>
</evidence>
<keyword evidence="1 2" id="KW-0597">Phosphoprotein</keyword>
<dbReference type="PANTHER" id="PTHR44591">
    <property type="entry name" value="STRESS RESPONSE REGULATOR PROTEIN 1"/>
    <property type="match status" value="1"/>
</dbReference>
<dbReference type="RefSeq" id="WP_321544785.1">
    <property type="nucleotide sequence ID" value="NZ_JAXIVS010000002.1"/>
</dbReference>
<dbReference type="InterPro" id="IPR050595">
    <property type="entry name" value="Bact_response_regulator"/>
</dbReference>
<protein>
    <submittedName>
        <fullName evidence="4">Response regulator</fullName>
    </submittedName>
</protein>
<feature type="domain" description="Response regulatory" evidence="3">
    <location>
        <begin position="10"/>
        <end position="120"/>
    </location>
</feature>
<evidence type="ECO:0000313" key="5">
    <source>
        <dbReference type="Proteomes" id="UP001291309"/>
    </source>
</evidence>
<sequence>METQGTARRSLLLVEDDFANGLTLSALLEESGFSVVIAESCAEASRLLNAQPKYDAVLLDSLLGDGDGRSLIPLVRQQVPAARLVLVTGMDGKGPKPAVDAIFQKGRAFAELLSCLRSLLPPEGAPPS</sequence>
<dbReference type="Gene3D" id="3.40.50.2300">
    <property type="match status" value="1"/>
</dbReference>
<keyword evidence="5" id="KW-1185">Reference proteome</keyword>
<dbReference type="InterPro" id="IPR011006">
    <property type="entry name" value="CheY-like_superfamily"/>
</dbReference>
<dbReference type="PROSITE" id="PS50110">
    <property type="entry name" value="RESPONSE_REGULATORY"/>
    <property type="match status" value="1"/>
</dbReference>
<gene>
    <name evidence="4" type="ORF">SYV04_06700</name>
</gene>
<dbReference type="SUPFAM" id="SSF52172">
    <property type="entry name" value="CheY-like"/>
    <property type="match status" value="1"/>
</dbReference>
<evidence type="ECO:0000259" key="3">
    <source>
        <dbReference type="PROSITE" id="PS50110"/>
    </source>
</evidence>
<reference evidence="4 5" key="1">
    <citation type="submission" date="2023-12" db="EMBL/GenBank/DDBJ databases">
        <title>the genome sequence of Hyalangium sp. s54d21.</title>
        <authorList>
            <person name="Zhang X."/>
        </authorList>
    </citation>
    <scope>NUCLEOTIDE SEQUENCE [LARGE SCALE GENOMIC DNA]</scope>
    <source>
        <strain evidence="5">s54d21</strain>
    </source>
</reference>
<dbReference type="PANTHER" id="PTHR44591:SF3">
    <property type="entry name" value="RESPONSE REGULATORY DOMAIN-CONTAINING PROTEIN"/>
    <property type="match status" value="1"/>
</dbReference>
<accession>A0ABU5GZD8</accession>
<dbReference type="Pfam" id="PF00072">
    <property type="entry name" value="Response_reg"/>
    <property type="match status" value="1"/>
</dbReference>
<dbReference type="SMART" id="SM00448">
    <property type="entry name" value="REC"/>
    <property type="match status" value="1"/>
</dbReference>
<comment type="caution">
    <text evidence="4">The sequence shown here is derived from an EMBL/GenBank/DDBJ whole genome shotgun (WGS) entry which is preliminary data.</text>
</comment>